<feature type="transmembrane region" description="Helical" evidence="1">
    <location>
        <begin position="114"/>
        <end position="141"/>
    </location>
</feature>
<sequence>MKLKQLKALLYKETANLRYNGQFFVMIILLLFFYAILSLEPYPSWMFLVVLTLIMLPLQMQGLLLAEEKEQQTWRILKEQGVYLYGIALVKAMPLFVITCVFVFFISIFSGLGFVTSLFVCIFITPALLVMLSIGTIVASYATDKIEVGIWEGPIIIIFIALEIMREFLPRDASFTPLGLLPNYQFYEGLTLITHQPTEAFLSHFIYFLLWAAGFVFLAAYVLHKRKHTF</sequence>
<accession>A0A7T7CAY1</accession>
<evidence type="ECO:0008006" key="4">
    <source>
        <dbReference type="Google" id="ProtNLM"/>
    </source>
</evidence>
<dbReference type="Proteomes" id="UP000595823">
    <property type="component" value="Chromosome"/>
</dbReference>
<evidence type="ECO:0000256" key="1">
    <source>
        <dbReference type="SAM" id="Phobius"/>
    </source>
</evidence>
<feature type="transmembrane region" description="Helical" evidence="1">
    <location>
        <begin position="82"/>
        <end position="108"/>
    </location>
</feature>
<keyword evidence="3" id="KW-1185">Reference proteome</keyword>
<gene>
    <name evidence="2" type="ORF">HUG15_06750</name>
</gene>
<protein>
    <recommendedName>
        <fullName evidence="4">ABC transporter permease</fullName>
    </recommendedName>
</protein>
<reference evidence="2 3" key="1">
    <citation type="submission" date="2020-06" db="EMBL/GenBank/DDBJ databases">
        <title>Genomic analysis of Salicibibacter sp. NKC5-3.</title>
        <authorList>
            <person name="Oh Y.J."/>
        </authorList>
    </citation>
    <scope>NUCLEOTIDE SEQUENCE [LARGE SCALE GENOMIC DNA]</scope>
    <source>
        <strain evidence="2 3">NKC5-3</strain>
    </source>
</reference>
<evidence type="ECO:0000313" key="2">
    <source>
        <dbReference type="EMBL" id="QQK75318.1"/>
    </source>
</evidence>
<dbReference type="AlphaFoldDB" id="A0A7T7CAY1"/>
<proteinExistence type="predicted"/>
<organism evidence="2 3">
    <name type="scientific">Salicibibacter cibarius</name>
    <dbReference type="NCBI Taxonomy" id="2743000"/>
    <lineage>
        <taxon>Bacteria</taxon>
        <taxon>Bacillati</taxon>
        <taxon>Bacillota</taxon>
        <taxon>Bacilli</taxon>
        <taxon>Bacillales</taxon>
        <taxon>Bacillaceae</taxon>
        <taxon>Salicibibacter</taxon>
    </lineage>
</organism>
<evidence type="ECO:0000313" key="3">
    <source>
        <dbReference type="Proteomes" id="UP000595823"/>
    </source>
</evidence>
<keyword evidence="1" id="KW-0472">Membrane</keyword>
<dbReference type="KEGG" id="scia:HUG15_06750"/>
<keyword evidence="1" id="KW-0812">Transmembrane</keyword>
<keyword evidence="1" id="KW-1133">Transmembrane helix</keyword>
<feature type="transmembrane region" description="Helical" evidence="1">
    <location>
        <begin position="45"/>
        <end position="66"/>
    </location>
</feature>
<dbReference type="RefSeq" id="WP_200127970.1">
    <property type="nucleotide sequence ID" value="NZ_CP054705.1"/>
</dbReference>
<feature type="transmembrane region" description="Helical" evidence="1">
    <location>
        <begin position="148"/>
        <end position="165"/>
    </location>
</feature>
<dbReference type="EMBL" id="CP054705">
    <property type="protein sequence ID" value="QQK75318.1"/>
    <property type="molecule type" value="Genomic_DNA"/>
</dbReference>
<feature type="transmembrane region" description="Helical" evidence="1">
    <location>
        <begin position="205"/>
        <end position="223"/>
    </location>
</feature>
<name>A0A7T7CAY1_9BACI</name>
<feature type="transmembrane region" description="Helical" evidence="1">
    <location>
        <begin position="21"/>
        <end position="39"/>
    </location>
</feature>